<protein>
    <submittedName>
        <fullName evidence="1">Uncharacterized protein</fullName>
    </submittedName>
</protein>
<reference evidence="1" key="1">
    <citation type="submission" date="2020-09" db="EMBL/GenBank/DDBJ databases">
        <title>Genome-Enabled Discovery of Anthraquinone Biosynthesis in Senna tora.</title>
        <authorList>
            <person name="Kang S.-H."/>
            <person name="Pandey R.P."/>
            <person name="Lee C.-M."/>
            <person name="Sim J.-S."/>
            <person name="Jeong J.-T."/>
            <person name="Choi B.-S."/>
            <person name="Jung M."/>
            <person name="Ginzburg D."/>
            <person name="Zhao K."/>
            <person name="Won S.Y."/>
            <person name="Oh T.-J."/>
            <person name="Yu Y."/>
            <person name="Kim N.-H."/>
            <person name="Lee O.R."/>
            <person name="Lee T.-H."/>
            <person name="Bashyal P."/>
            <person name="Kim T.-S."/>
            <person name="Lee W.-H."/>
            <person name="Kawkins C."/>
            <person name="Kim C.-K."/>
            <person name="Kim J.S."/>
            <person name="Ahn B.O."/>
            <person name="Rhee S.Y."/>
            <person name="Sohng J.K."/>
        </authorList>
    </citation>
    <scope>NUCLEOTIDE SEQUENCE</scope>
    <source>
        <tissue evidence="1">Leaf</tissue>
    </source>
</reference>
<accession>A0A834THN3</accession>
<evidence type="ECO:0000313" key="2">
    <source>
        <dbReference type="Proteomes" id="UP000634136"/>
    </source>
</evidence>
<name>A0A834THN3_9FABA</name>
<organism evidence="1 2">
    <name type="scientific">Senna tora</name>
    <dbReference type="NCBI Taxonomy" id="362788"/>
    <lineage>
        <taxon>Eukaryota</taxon>
        <taxon>Viridiplantae</taxon>
        <taxon>Streptophyta</taxon>
        <taxon>Embryophyta</taxon>
        <taxon>Tracheophyta</taxon>
        <taxon>Spermatophyta</taxon>
        <taxon>Magnoliopsida</taxon>
        <taxon>eudicotyledons</taxon>
        <taxon>Gunneridae</taxon>
        <taxon>Pentapetalae</taxon>
        <taxon>rosids</taxon>
        <taxon>fabids</taxon>
        <taxon>Fabales</taxon>
        <taxon>Fabaceae</taxon>
        <taxon>Caesalpinioideae</taxon>
        <taxon>Cassia clade</taxon>
        <taxon>Senna</taxon>
    </lineage>
</organism>
<gene>
    <name evidence="1" type="ORF">G2W53_027828</name>
</gene>
<dbReference type="Proteomes" id="UP000634136">
    <property type="component" value="Unassembled WGS sequence"/>
</dbReference>
<proteinExistence type="predicted"/>
<dbReference type="EMBL" id="JAAIUW010000008">
    <property type="protein sequence ID" value="KAF7822373.1"/>
    <property type="molecule type" value="Genomic_DNA"/>
</dbReference>
<sequence length="47" mass="5316">MAMKGSCYHAPIPSLNITFTITIRKERNVLLTRISCVWVTPSLPKMP</sequence>
<evidence type="ECO:0000313" key="1">
    <source>
        <dbReference type="EMBL" id="KAF7822373.1"/>
    </source>
</evidence>
<comment type="caution">
    <text evidence="1">The sequence shown here is derived from an EMBL/GenBank/DDBJ whole genome shotgun (WGS) entry which is preliminary data.</text>
</comment>
<dbReference type="AlphaFoldDB" id="A0A834THN3"/>
<keyword evidence="2" id="KW-1185">Reference proteome</keyword>